<feature type="transmembrane region" description="Helical" evidence="12">
    <location>
        <begin position="57"/>
        <end position="78"/>
    </location>
</feature>
<keyword evidence="11 12" id="KW-0472">Membrane</keyword>
<evidence type="ECO:0000256" key="3">
    <source>
        <dbReference type="ARBA" id="ARBA00022448"/>
    </source>
</evidence>
<evidence type="ECO:0000256" key="1">
    <source>
        <dbReference type="ARBA" id="ARBA00004651"/>
    </source>
</evidence>
<feature type="transmembrane region" description="Helical" evidence="12">
    <location>
        <begin position="343"/>
        <end position="368"/>
    </location>
</feature>
<comment type="caution">
    <text evidence="13">The sequence shown here is derived from an EMBL/GenBank/DDBJ whole genome shotgun (WGS) entry which is preliminary data.</text>
</comment>
<evidence type="ECO:0000256" key="7">
    <source>
        <dbReference type="ARBA" id="ARBA00022723"/>
    </source>
</evidence>
<sequence>MWDISSLQLAKLQFFSSLSFFAVFGLSTVVLGWLLLFCKGMTHRKSADGRWMDMYRFWVRIFALSMTVSLLGMMFLLILSGALWPNLFVRLGPVSGPLIVLIAAITFVIKLFVTDVMLYRQGTLSSWLHSIFVLLAALGLTVIAVLLICFQSWLHFPAGLAPDTIPLTLIDWRVFIVQAQAWHRVAFMIALGCLGVGGLMVSISASEALTKPLNAAEQLGFRIGTGLTTLGLGMLAAIGAVFQTELFRQAAPLPIIGLWAQKLVLGVLLLLALVSLIQWCWYLKRRSDFGKLPRWLQHVLVWVGPASWLALWLTHILLSLRDGQYFVHGLVTYAEAFSRGQGVVLISAVTVFMWLLFAVIVAGFIFLVRRAARYGVVPVRKIRRTA</sequence>
<evidence type="ECO:0000256" key="6">
    <source>
        <dbReference type="ARBA" id="ARBA00022692"/>
    </source>
</evidence>
<feature type="transmembrane region" description="Helical" evidence="12">
    <location>
        <begin position="223"/>
        <end position="243"/>
    </location>
</feature>
<keyword evidence="7" id="KW-0479">Metal-binding</keyword>
<protein>
    <submittedName>
        <fullName evidence="13">Uncharacterized protein</fullName>
    </submittedName>
</protein>
<evidence type="ECO:0000313" key="13">
    <source>
        <dbReference type="EMBL" id="HBP29085.1"/>
    </source>
</evidence>
<evidence type="ECO:0000256" key="10">
    <source>
        <dbReference type="ARBA" id="ARBA00023004"/>
    </source>
</evidence>
<feature type="transmembrane region" description="Helical" evidence="12">
    <location>
        <begin position="131"/>
        <end position="154"/>
    </location>
</feature>
<keyword evidence="4" id="KW-1003">Cell membrane</keyword>
<keyword evidence="8" id="KW-0249">Electron transport</keyword>
<keyword evidence="3" id="KW-0813">Transport</keyword>
<dbReference type="AlphaFoldDB" id="A0A356LF09"/>
<feature type="transmembrane region" description="Helical" evidence="12">
    <location>
        <begin position="181"/>
        <end position="203"/>
    </location>
</feature>
<feature type="transmembrane region" description="Helical" evidence="12">
    <location>
        <begin position="98"/>
        <end position="119"/>
    </location>
</feature>
<gene>
    <name evidence="13" type="ORF">DD666_06695</name>
</gene>
<keyword evidence="6 12" id="KW-0812">Transmembrane</keyword>
<feature type="transmembrane region" description="Helical" evidence="12">
    <location>
        <begin position="295"/>
        <end position="318"/>
    </location>
</feature>
<evidence type="ECO:0000256" key="8">
    <source>
        <dbReference type="ARBA" id="ARBA00022982"/>
    </source>
</evidence>
<comment type="similarity">
    <text evidence="2">Belongs to the cytochrome ubiquinol oxidase subunit 1 family.</text>
</comment>
<reference evidence="13 14" key="1">
    <citation type="journal article" date="2018" name="Nat. Biotechnol.">
        <title>A standardized bacterial taxonomy based on genome phylogeny substantially revises the tree of life.</title>
        <authorList>
            <person name="Parks D.H."/>
            <person name="Chuvochina M."/>
            <person name="Waite D.W."/>
            <person name="Rinke C."/>
            <person name="Skarshewski A."/>
            <person name="Chaumeil P.A."/>
            <person name="Hugenholtz P."/>
        </authorList>
    </citation>
    <scope>NUCLEOTIDE SEQUENCE [LARGE SCALE GENOMIC DNA]</scope>
    <source>
        <strain evidence="13">UBA10707</strain>
    </source>
</reference>
<evidence type="ECO:0000256" key="11">
    <source>
        <dbReference type="ARBA" id="ARBA00023136"/>
    </source>
</evidence>
<evidence type="ECO:0000313" key="14">
    <source>
        <dbReference type="Proteomes" id="UP000264036"/>
    </source>
</evidence>
<dbReference type="GO" id="GO:0005886">
    <property type="term" value="C:plasma membrane"/>
    <property type="evidence" value="ECO:0007669"/>
    <property type="project" value="UniProtKB-SubCell"/>
</dbReference>
<dbReference type="Pfam" id="PF01654">
    <property type="entry name" value="Cyt_bd_oxida_I"/>
    <property type="match status" value="1"/>
</dbReference>
<evidence type="ECO:0000256" key="2">
    <source>
        <dbReference type="ARBA" id="ARBA00009819"/>
    </source>
</evidence>
<dbReference type="PANTHER" id="PTHR30365">
    <property type="entry name" value="CYTOCHROME D UBIQUINOL OXIDASE"/>
    <property type="match status" value="1"/>
</dbReference>
<dbReference type="PANTHER" id="PTHR30365:SF14">
    <property type="entry name" value="CYTOCHROME BD MENAQUINOL OXIDASE SUBUNIT I-RELATED"/>
    <property type="match status" value="1"/>
</dbReference>
<dbReference type="Proteomes" id="UP000264036">
    <property type="component" value="Unassembled WGS sequence"/>
</dbReference>
<comment type="subcellular location">
    <subcellularLocation>
        <location evidence="1">Cell membrane</location>
        <topology evidence="1">Multi-pass membrane protein</topology>
    </subcellularLocation>
</comment>
<dbReference type="GO" id="GO:0046872">
    <property type="term" value="F:metal ion binding"/>
    <property type="evidence" value="ECO:0007669"/>
    <property type="project" value="UniProtKB-KW"/>
</dbReference>
<evidence type="ECO:0000256" key="5">
    <source>
        <dbReference type="ARBA" id="ARBA00022617"/>
    </source>
</evidence>
<feature type="transmembrane region" description="Helical" evidence="12">
    <location>
        <begin position="263"/>
        <end position="283"/>
    </location>
</feature>
<dbReference type="InterPro" id="IPR002585">
    <property type="entry name" value="Cyt-d_ubiquinol_oxidase_su_1"/>
</dbReference>
<name>A0A356LF09_9BURK</name>
<dbReference type="GO" id="GO:0016682">
    <property type="term" value="F:oxidoreductase activity, acting on diphenols and related substances as donors, oxygen as acceptor"/>
    <property type="evidence" value="ECO:0007669"/>
    <property type="project" value="TreeGrafter"/>
</dbReference>
<evidence type="ECO:0000256" key="9">
    <source>
        <dbReference type="ARBA" id="ARBA00022989"/>
    </source>
</evidence>
<evidence type="ECO:0000256" key="12">
    <source>
        <dbReference type="SAM" id="Phobius"/>
    </source>
</evidence>
<evidence type="ECO:0000256" key="4">
    <source>
        <dbReference type="ARBA" id="ARBA00022475"/>
    </source>
</evidence>
<dbReference type="GO" id="GO:0070069">
    <property type="term" value="C:cytochrome complex"/>
    <property type="evidence" value="ECO:0007669"/>
    <property type="project" value="InterPro"/>
</dbReference>
<dbReference type="GO" id="GO:0009055">
    <property type="term" value="F:electron transfer activity"/>
    <property type="evidence" value="ECO:0007669"/>
    <property type="project" value="InterPro"/>
</dbReference>
<keyword evidence="10" id="KW-0408">Iron</keyword>
<organism evidence="13 14">
    <name type="scientific">Advenella kashmirensis</name>
    <dbReference type="NCBI Taxonomy" id="310575"/>
    <lineage>
        <taxon>Bacteria</taxon>
        <taxon>Pseudomonadati</taxon>
        <taxon>Pseudomonadota</taxon>
        <taxon>Betaproteobacteria</taxon>
        <taxon>Burkholderiales</taxon>
        <taxon>Alcaligenaceae</taxon>
    </lineage>
</organism>
<dbReference type="EMBL" id="DOEK01000016">
    <property type="protein sequence ID" value="HBP29085.1"/>
    <property type="molecule type" value="Genomic_DNA"/>
</dbReference>
<keyword evidence="5" id="KW-0349">Heme</keyword>
<keyword evidence="9 12" id="KW-1133">Transmembrane helix</keyword>
<dbReference type="GO" id="GO:0019646">
    <property type="term" value="P:aerobic electron transport chain"/>
    <property type="evidence" value="ECO:0007669"/>
    <property type="project" value="InterPro"/>
</dbReference>
<accession>A0A356LF09</accession>
<feature type="transmembrane region" description="Helical" evidence="12">
    <location>
        <begin position="12"/>
        <end position="36"/>
    </location>
</feature>
<proteinExistence type="inferred from homology"/>
<dbReference type="GO" id="GO:0020037">
    <property type="term" value="F:heme binding"/>
    <property type="evidence" value="ECO:0007669"/>
    <property type="project" value="TreeGrafter"/>
</dbReference>